<organism evidence="2">
    <name type="scientific">Arundo donax</name>
    <name type="common">Giant reed</name>
    <name type="synonym">Donax arundinaceus</name>
    <dbReference type="NCBI Taxonomy" id="35708"/>
    <lineage>
        <taxon>Eukaryota</taxon>
        <taxon>Viridiplantae</taxon>
        <taxon>Streptophyta</taxon>
        <taxon>Embryophyta</taxon>
        <taxon>Tracheophyta</taxon>
        <taxon>Spermatophyta</taxon>
        <taxon>Magnoliopsida</taxon>
        <taxon>Liliopsida</taxon>
        <taxon>Poales</taxon>
        <taxon>Poaceae</taxon>
        <taxon>PACMAD clade</taxon>
        <taxon>Arundinoideae</taxon>
        <taxon>Arundineae</taxon>
        <taxon>Arundo</taxon>
    </lineage>
</organism>
<feature type="region of interest" description="Disordered" evidence="1">
    <location>
        <begin position="103"/>
        <end position="122"/>
    </location>
</feature>
<protein>
    <submittedName>
        <fullName evidence="2">Uncharacterized protein</fullName>
    </submittedName>
</protein>
<evidence type="ECO:0000256" key="1">
    <source>
        <dbReference type="SAM" id="MobiDB-lite"/>
    </source>
</evidence>
<feature type="region of interest" description="Disordered" evidence="1">
    <location>
        <begin position="1"/>
        <end position="89"/>
    </location>
</feature>
<name>A0A0A9C069_ARUDO</name>
<reference evidence="2" key="2">
    <citation type="journal article" date="2015" name="Data Brief">
        <title>Shoot transcriptome of the giant reed, Arundo donax.</title>
        <authorList>
            <person name="Barrero R.A."/>
            <person name="Guerrero F.D."/>
            <person name="Moolhuijzen P."/>
            <person name="Goolsby J.A."/>
            <person name="Tidwell J."/>
            <person name="Bellgard S.E."/>
            <person name="Bellgard M.I."/>
        </authorList>
    </citation>
    <scope>NUCLEOTIDE SEQUENCE</scope>
    <source>
        <tissue evidence="2">Shoot tissue taken approximately 20 cm above the soil surface</tissue>
    </source>
</reference>
<feature type="compositionally biased region" description="Gly residues" evidence="1">
    <location>
        <begin position="36"/>
        <end position="45"/>
    </location>
</feature>
<accession>A0A0A9C069</accession>
<feature type="compositionally biased region" description="Basic and acidic residues" evidence="1">
    <location>
        <begin position="12"/>
        <end position="27"/>
    </location>
</feature>
<proteinExistence type="predicted"/>
<dbReference type="AlphaFoldDB" id="A0A0A9C069"/>
<evidence type="ECO:0000313" key="2">
    <source>
        <dbReference type="EMBL" id="JAD69654.1"/>
    </source>
</evidence>
<sequence length="166" mass="18537">MGVRGPAVGSKPAEDPFPKEKTRHGEGVDGVYSGNDAGGLPGSGVGSLLSLGMPLPPILKVAERQRRAGSVAGEEKSDSHPCRGQKPRARGGLTMLLAVTAELGPVPSSSRGRGTWRGPQQALPEWKCRPRRRRPWSWCTRWPWRPRRRGWRCARWRGWRFQRWRG</sequence>
<dbReference type="EMBL" id="GBRH01228241">
    <property type="protein sequence ID" value="JAD69654.1"/>
    <property type="molecule type" value="Transcribed_RNA"/>
</dbReference>
<reference evidence="2" key="1">
    <citation type="submission" date="2014-09" db="EMBL/GenBank/DDBJ databases">
        <authorList>
            <person name="Magalhaes I.L.F."/>
            <person name="Oliveira U."/>
            <person name="Santos F.R."/>
            <person name="Vidigal T.H.D.A."/>
            <person name="Brescovit A.D."/>
            <person name="Santos A.J."/>
        </authorList>
    </citation>
    <scope>NUCLEOTIDE SEQUENCE</scope>
    <source>
        <tissue evidence="2">Shoot tissue taken approximately 20 cm above the soil surface</tissue>
    </source>
</reference>